<feature type="compositionally biased region" description="Basic and acidic residues" evidence="3">
    <location>
        <begin position="219"/>
        <end position="246"/>
    </location>
</feature>
<feature type="region of interest" description="Disordered" evidence="3">
    <location>
        <begin position="177"/>
        <end position="306"/>
    </location>
</feature>
<dbReference type="PANTHER" id="PTHR30060:SF0">
    <property type="entry name" value="COILED-COIL PROTEIN (DUF2040)-RELATED"/>
    <property type="match status" value="1"/>
</dbReference>
<dbReference type="PaxDb" id="35128-Thaps22991"/>
<dbReference type="GO" id="GO:0000381">
    <property type="term" value="P:regulation of alternative mRNA splicing, via spliceosome"/>
    <property type="evidence" value="ECO:0007669"/>
    <property type="project" value="InterPro"/>
</dbReference>
<name>B8C573_THAPS</name>
<feature type="compositionally biased region" description="Basic and acidic residues" evidence="3">
    <location>
        <begin position="97"/>
        <end position="118"/>
    </location>
</feature>
<dbReference type="PANTHER" id="PTHR30060">
    <property type="entry name" value="INNER MEMBRANE PROTEIN"/>
    <property type="match status" value="1"/>
</dbReference>
<evidence type="ECO:0000313" key="6">
    <source>
        <dbReference type="Proteomes" id="UP000001449"/>
    </source>
</evidence>
<dbReference type="Pfam" id="PF09745">
    <property type="entry name" value="NSRP1_N"/>
    <property type="match status" value="1"/>
</dbReference>
<gene>
    <name evidence="5" type="ORF">THAPSDRAFT_22991</name>
</gene>
<keyword evidence="6" id="KW-1185">Reference proteome</keyword>
<dbReference type="RefSeq" id="XP_002290961.1">
    <property type="nucleotide sequence ID" value="XM_002290925.1"/>
</dbReference>
<feature type="domain" description="Nuclear speckle splicing regulatory protein 1 N-terminal" evidence="4">
    <location>
        <begin position="71"/>
        <end position="197"/>
    </location>
</feature>
<reference evidence="5 6" key="1">
    <citation type="journal article" date="2004" name="Science">
        <title>The genome of the diatom Thalassiosira pseudonana: ecology, evolution, and metabolism.</title>
        <authorList>
            <person name="Armbrust E.V."/>
            <person name="Berges J.A."/>
            <person name="Bowler C."/>
            <person name="Green B.R."/>
            <person name="Martinez D."/>
            <person name="Putnam N.H."/>
            <person name="Zhou S."/>
            <person name="Allen A.E."/>
            <person name="Apt K.E."/>
            <person name="Bechner M."/>
            <person name="Brzezinski M.A."/>
            <person name="Chaal B.K."/>
            <person name="Chiovitti A."/>
            <person name="Davis A.K."/>
            <person name="Demarest M.S."/>
            <person name="Detter J.C."/>
            <person name="Glavina T."/>
            <person name="Goodstein D."/>
            <person name="Hadi M.Z."/>
            <person name="Hellsten U."/>
            <person name="Hildebrand M."/>
            <person name="Jenkins B.D."/>
            <person name="Jurka J."/>
            <person name="Kapitonov V.V."/>
            <person name="Kroger N."/>
            <person name="Lau W.W."/>
            <person name="Lane T.W."/>
            <person name="Larimer F.W."/>
            <person name="Lippmeier J.C."/>
            <person name="Lucas S."/>
            <person name="Medina M."/>
            <person name="Montsant A."/>
            <person name="Obornik M."/>
            <person name="Parker M.S."/>
            <person name="Palenik B."/>
            <person name="Pazour G.J."/>
            <person name="Richardson P.M."/>
            <person name="Rynearson T.A."/>
            <person name="Saito M.A."/>
            <person name="Schwartz D.C."/>
            <person name="Thamatrakoln K."/>
            <person name="Valentin K."/>
            <person name="Vardi A."/>
            <person name="Wilkerson F.P."/>
            <person name="Rokhsar D.S."/>
        </authorList>
    </citation>
    <scope>NUCLEOTIDE SEQUENCE [LARGE SCALE GENOMIC DNA]</scope>
    <source>
        <strain evidence="5 6">CCMP1335</strain>
    </source>
</reference>
<dbReference type="HOGENOM" id="CLU_832836_0_0_1"/>
<protein>
    <recommendedName>
        <fullName evidence="4">Nuclear speckle splicing regulatory protein 1 N-terminal domain-containing protein</fullName>
    </recommendedName>
</protein>
<dbReference type="OMA" id="MDAPANN"/>
<dbReference type="InterPro" id="IPR018612">
    <property type="entry name" value="NSRP1_N"/>
</dbReference>
<dbReference type="InParanoid" id="B8C573"/>
<dbReference type="STRING" id="35128.B8C573"/>
<feature type="region of interest" description="Disordered" evidence="3">
    <location>
        <begin position="1"/>
        <end position="57"/>
    </location>
</feature>
<dbReference type="eggNOG" id="KOG2117">
    <property type="taxonomic scope" value="Eukaryota"/>
</dbReference>
<feature type="compositionally biased region" description="Basic and acidic residues" evidence="3">
    <location>
        <begin position="177"/>
        <end position="188"/>
    </location>
</feature>
<evidence type="ECO:0000256" key="1">
    <source>
        <dbReference type="ARBA" id="ARBA00010126"/>
    </source>
</evidence>
<sequence length="334" mass="37315">MSSNKNLAYGLNSRNTKKKGLSGFGGDSSDSNSDEDVGDTNQHKPVGGGARSAINREIAAEQSALRKRAEAAMAKSSLGDSAVYDYDGEYDSFASGKKLEEEKKAAAAAARRADPPKESRYVSGLLKAAQRRTQEQEIIYERKVAKDQAVEDAEMQYDGKEKFITSSYKRKLAEREAWVQQEKEREKKEEDEDVTKKKGGNFLFTSGFAKNAVLGVGGDEDRKGSGDVNDGGRKPDNHRENKRDNQQEDSSQDTERWGSSKRHRESRDSHYSIDKQQQHSMYRGGDAGNGTDASNEVKEKIAPKNRSQILAERTIKIREARERYFERRGISPSQ</sequence>
<reference evidence="5 6" key="2">
    <citation type="journal article" date="2008" name="Nature">
        <title>The Phaeodactylum genome reveals the evolutionary history of diatom genomes.</title>
        <authorList>
            <person name="Bowler C."/>
            <person name="Allen A.E."/>
            <person name="Badger J.H."/>
            <person name="Grimwood J."/>
            <person name="Jabbari K."/>
            <person name="Kuo A."/>
            <person name="Maheswari U."/>
            <person name="Martens C."/>
            <person name="Maumus F."/>
            <person name="Otillar R.P."/>
            <person name="Rayko E."/>
            <person name="Salamov A."/>
            <person name="Vandepoele K."/>
            <person name="Beszteri B."/>
            <person name="Gruber A."/>
            <person name="Heijde M."/>
            <person name="Katinka M."/>
            <person name="Mock T."/>
            <person name="Valentin K."/>
            <person name="Verret F."/>
            <person name="Berges J.A."/>
            <person name="Brownlee C."/>
            <person name="Cadoret J.P."/>
            <person name="Chiovitti A."/>
            <person name="Choi C.J."/>
            <person name="Coesel S."/>
            <person name="De Martino A."/>
            <person name="Detter J.C."/>
            <person name="Durkin C."/>
            <person name="Falciatore A."/>
            <person name="Fournet J."/>
            <person name="Haruta M."/>
            <person name="Huysman M.J."/>
            <person name="Jenkins B.D."/>
            <person name="Jiroutova K."/>
            <person name="Jorgensen R.E."/>
            <person name="Joubert Y."/>
            <person name="Kaplan A."/>
            <person name="Kroger N."/>
            <person name="Kroth P.G."/>
            <person name="La Roche J."/>
            <person name="Lindquist E."/>
            <person name="Lommer M."/>
            <person name="Martin-Jezequel V."/>
            <person name="Lopez P.J."/>
            <person name="Lucas S."/>
            <person name="Mangogna M."/>
            <person name="McGinnis K."/>
            <person name="Medlin L.K."/>
            <person name="Montsant A."/>
            <person name="Oudot-Le Secq M.P."/>
            <person name="Napoli C."/>
            <person name="Obornik M."/>
            <person name="Parker M.S."/>
            <person name="Petit J.L."/>
            <person name="Porcel B.M."/>
            <person name="Poulsen N."/>
            <person name="Robison M."/>
            <person name="Rychlewski L."/>
            <person name="Rynearson T.A."/>
            <person name="Schmutz J."/>
            <person name="Shapiro H."/>
            <person name="Siaut M."/>
            <person name="Stanley M."/>
            <person name="Sussman M.R."/>
            <person name="Taylor A.R."/>
            <person name="Vardi A."/>
            <person name="von Dassow P."/>
            <person name="Vyverman W."/>
            <person name="Willis A."/>
            <person name="Wyrwicz L.S."/>
            <person name="Rokhsar D.S."/>
            <person name="Weissenbach J."/>
            <person name="Armbrust E.V."/>
            <person name="Green B.R."/>
            <person name="Van de Peer Y."/>
            <person name="Grigoriev I.V."/>
        </authorList>
    </citation>
    <scope>NUCLEOTIDE SEQUENCE [LARGE SCALE GENOMIC DNA]</scope>
    <source>
        <strain evidence="5 6">CCMP1335</strain>
    </source>
</reference>
<comment type="similarity">
    <text evidence="1">Belongs to the NSRP1 family.</text>
</comment>
<evidence type="ECO:0000313" key="5">
    <source>
        <dbReference type="EMBL" id="EED91068.1"/>
    </source>
</evidence>
<evidence type="ECO:0000256" key="2">
    <source>
        <dbReference type="ARBA" id="ARBA00023054"/>
    </source>
</evidence>
<evidence type="ECO:0000256" key="3">
    <source>
        <dbReference type="SAM" id="MobiDB-lite"/>
    </source>
</evidence>
<proteinExistence type="inferred from homology"/>
<dbReference type="GeneID" id="7448419"/>
<feature type="region of interest" description="Disordered" evidence="3">
    <location>
        <begin position="95"/>
        <end position="118"/>
    </location>
</feature>
<accession>B8C573</accession>
<dbReference type="KEGG" id="tps:THAPSDRAFT_22991"/>
<organism evidence="5 6">
    <name type="scientific">Thalassiosira pseudonana</name>
    <name type="common">Marine diatom</name>
    <name type="synonym">Cyclotella nana</name>
    <dbReference type="NCBI Taxonomy" id="35128"/>
    <lineage>
        <taxon>Eukaryota</taxon>
        <taxon>Sar</taxon>
        <taxon>Stramenopiles</taxon>
        <taxon>Ochrophyta</taxon>
        <taxon>Bacillariophyta</taxon>
        <taxon>Coscinodiscophyceae</taxon>
        <taxon>Thalassiosirophycidae</taxon>
        <taxon>Thalassiosirales</taxon>
        <taxon>Thalassiosiraceae</taxon>
        <taxon>Thalassiosira</taxon>
    </lineage>
</organism>
<feature type="compositionally biased region" description="Basic and acidic residues" evidence="3">
    <location>
        <begin position="265"/>
        <end position="277"/>
    </location>
</feature>
<dbReference type="AlphaFoldDB" id="B8C573"/>
<dbReference type="Proteomes" id="UP000001449">
    <property type="component" value="Chromosome 6"/>
</dbReference>
<evidence type="ECO:0000259" key="4">
    <source>
        <dbReference type="Pfam" id="PF09745"/>
    </source>
</evidence>
<keyword evidence="2" id="KW-0175">Coiled coil</keyword>
<dbReference type="EMBL" id="CM000643">
    <property type="protein sequence ID" value="EED91068.1"/>
    <property type="molecule type" value="Genomic_DNA"/>
</dbReference>